<accession>A0A485KAK4</accession>
<keyword evidence="2" id="KW-0732">Signal</keyword>
<gene>
    <name evidence="4" type="primary">Aste57867_3368</name>
    <name evidence="3" type="ORF">As57867_003358</name>
    <name evidence="4" type="ORF">ASTE57867_3368</name>
</gene>
<feature type="signal peptide" evidence="2">
    <location>
        <begin position="1"/>
        <end position="39"/>
    </location>
</feature>
<feature type="chain" id="PRO_5036355374" evidence="2">
    <location>
        <begin position="40"/>
        <end position="148"/>
    </location>
</feature>
<protein>
    <submittedName>
        <fullName evidence="4">Aste57867_3368 protein</fullName>
    </submittedName>
</protein>
<organism evidence="4 5">
    <name type="scientific">Aphanomyces stellatus</name>
    <dbReference type="NCBI Taxonomy" id="120398"/>
    <lineage>
        <taxon>Eukaryota</taxon>
        <taxon>Sar</taxon>
        <taxon>Stramenopiles</taxon>
        <taxon>Oomycota</taxon>
        <taxon>Saprolegniomycetes</taxon>
        <taxon>Saprolegniales</taxon>
        <taxon>Verrucalvaceae</taxon>
        <taxon>Aphanomyces</taxon>
    </lineage>
</organism>
<keyword evidence="1" id="KW-0472">Membrane</keyword>
<keyword evidence="5" id="KW-1185">Reference proteome</keyword>
<dbReference type="EMBL" id="CAADRA010000590">
    <property type="protein sequence ID" value="VFT80534.1"/>
    <property type="molecule type" value="Genomic_DNA"/>
</dbReference>
<evidence type="ECO:0000313" key="3">
    <source>
        <dbReference type="EMBL" id="KAF0715418.1"/>
    </source>
</evidence>
<evidence type="ECO:0000313" key="5">
    <source>
        <dbReference type="Proteomes" id="UP000332933"/>
    </source>
</evidence>
<evidence type="ECO:0000256" key="1">
    <source>
        <dbReference type="SAM" id="Phobius"/>
    </source>
</evidence>
<keyword evidence="1" id="KW-1133">Transmembrane helix</keyword>
<reference evidence="4 5" key="1">
    <citation type="submission" date="2019-03" db="EMBL/GenBank/DDBJ databases">
        <authorList>
            <person name="Gaulin E."/>
            <person name="Dumas B."/>
        </authorList>
    </citation>
    <scope>NUCLEOTIDE SEQUENCE [LARGE SCALE GENOMIC DNA]</scope>
    <source>
        <strain evidence="4">CBS 568.67</strain>
    </source>
</reference>
<proteinExistence type="predicted"/>
<sequence length="148" mass="15795">MQGRLKREVAPFQFSPSQMRIFSAPVLVCLAAVLSPVRAADGMAALSASRTLRRMEDDQPTPTSNATHDVALIATTTPPIAVDASPQSKSSSETTFPIPVTIALVCAATFGVAGTAWYMHKASRTEKDTTKVDECPTSVLRMEGFVPI</sequence>
<name>A0A485KAK4_9STRA</name>
<keyword evidence="1" id="KW-0812">Transmembrane</keyword>
<feature type="transmembrane region" description="Helical" evidence="1">
    <location>
        <begin position="96"/>
        <end position="118"/>
    </location>
</feature>
<reference evidence="3" key="2">
    <citation type="submission" date="2019-06" db="EMBL/GenBank/DDBJ databases">
        <title>Genomics analysis of Aphanomyces spp. identifies a new class of oomycete effector associated with host adaptation.</title>
        <authorList>
            <person name="Gaulin E."/>
        </authorList>
    </citation>
    <scope>NUCLEOTIDE SEQUENCE</scope>
    <source>
        <strain evidence="3">CBS 578.67</strain>
    </source>
</reference>
<dbReference type="EMBL" id="VJMH01000590">
    <property type="protein sequence ID" value="KAF0715418.1"/>
    <property type="molecule type" value="Genomic_DNA"/>
</dbReference>
<dbReference type="Proteomes" id="UP000332933">
    <property type="component" value="Unassembled WGS sequence"/>
</dbReference>
<evidence type="ECO:0000256" key="2">
    <source>
        <dbReference type="SAM" id="SignalP"/>
    </source>
</evidence>
<dbReference type="AlphaFoldDB" id="A0A485KAK4"/>
<evidence type="ECO:0000313" key="4">
    <source>
        <dbReference type="EMBL" id="VFT80534.1"/>
    </source>
</evidence>